<proteinExistence type="inferred from homology"/>
<dbReference type="Pfam" id="PF04542">
    <property type="entry name" value="Sigma70_r2"/>
    <property type="match status" value="1"/>
</dbReference>
<keyword evidence="4" id="KW-0804">Transcription</keyword>
<dbReference type="SUPFAM" id="SSF88659">
    <property type="entry name" value="Sigma3 and sigma4 domains of RNA polymerase sigma factors"/>
    <property type="match status" value="1"/>
</dbReference>
<dbReference type="GO" id="GO:0006352">
    <property type="term" value="P:DNA-templated transcription initiation"/>
    <property type="evidence" value="ECO:0007669"/>
    <property type="project" value="InterPro"/>
</dbReference>
<protein>
    <submittedName>
        <fullName evidence="7">Sigma-70 family RNA polymerase sigma factor</fullName>
    </submittedName>
</protein>
<dbReference type="PANTHER" id="PTHR43133">
    <property type="entry name" value="RNA POLYMERASE ECF-TYPE SIGMA FACTO"/>
    <property type="match status" value="1"/>
</dbReference>
<dbReference type="PANTHER" id="PTHR43133:SF51">
    <property type="entry name" value="RNA POLYMERASE SIGMA FACTOR"/>
    <property type="match status" value="1"/>
</dbReference>
<dbReference type="EMBL" id="VDCI01000011">
    <property type="protein sequence ID" value="TNJ34146.1"/>
    <property type="molecule type" value="Genomic_DNA"/>
</dbReference>
<evidence type="ECO:0000313" key="7">
    <source>
        <dbReference type="EMBL" id="TNJ34146.1"/>
    </source>
</evidence>
<organism evidence="7 8">
    <name type="scientific">Prosthecochloris vibrioformis</name>
    <name type="common">Chlorobium vibrioforme</name>
    <dbReference type="NCBI Taxonomy" id="1098"/>
    <lineage>
        <taxon>Bacteria</taxon>
        <taxon>Pseudomonadati</taxon>
        <taxon>Chlorobiota</taxon>
        <taxon>Chlorobiia</taxon>
        <taxon>Chlorobiales</taxon>
        <taxon>Chlorobiaceae</taxon>
        <taxon>Prosthecochloris</taxon>
    </lineage>
</organism>
<dbReference type="InterPro" id="IPR039425">
    <property type="entry name" value="RNA_pol_sigma-70-like"/>
</dbReference>
<keyword evidence="2" id="KW-0805">Transcription regulation</keyword>
<dbReference type="GO" id="GO:0016987">
    <property type="term" value="F:sigma factor activity"/>
    <property type="evidence" value="ECO:0007669"/>
    <property type="project" value="UniProtKB-KW"/>
</dbReference>
<feature type="domain" description="RNA polymerase sigma-70 region 2" evidence="5">
    <location>
        <begin position="25"/>
        <end position="90"/>
    </location>
</feature>
<evidence type="ECO:0000256" key="2">
    <source>
        <dbReference type="ARBA" id="ARBA00023015"/>
    </source>
</evidence>
<evidence type="ECO:0000256" key="4">
    <source>
        <dbReference type="ARBA" id="ARBA00023163"/>
    </source>
</evidence>
<evidence type="ECO:0000256" key="3">
    <source>
        <dbReference type="ARBA" id="ARBA00023082"/>
    </source>
</evidence>
<keyword evidence="3" id="KW-0731">Sigma factor</keyword>
<evidence type="ECO:0000313" key="8">
    <source>
        <dbReference type="Proteomes" id="UP000309544"/>
    </source>
</evidence>
<dbReference type="InterPro" id="IPR013325">
    <property type="entry name" value="RNA_pol_sigma_r2"/>
</dbReference>
<dbReference type="InterPro" id="IPR013324">
    <property type="entry name" value="RNA_pol_sigma_r3/r4-like"/>
</dbReference>
<dbReference type="SUPFAM" id="SSF88946">
    <property type="entry name" value="Sigma2 domain of RNA polymerase sigma factors"/>
    <property type="match status" value="1"/>
</dbReference>
<evidence type="ECO:0000256" key="1">
    <source>
        <dbReference type="ARBA" id="ARBA00010641"/>
    </source>
</evidence>
<dbReference type="GO" id="GO:0003677">
    <property type="term" value="F:DNA binding"/>
    <property type="evidence" value="ECO:0007669"/>
    <property type="project" value="InterPro"/>
</dbReference>
<dbReference type="InterPro" id="IPR013249">
    <property type="entry name" value="RNA_pol_sigma70_r4_t2"/>
</dbReference>
<dbReference type="InterPro" id="IPR014284">
    <property type="entry name" value="RNA_pol_sigma-70_dom"/>
</dbReference>
<dbReference type="Pfam" id="PF08281">
    <property type="entry name" value="Sigma70_r4_2"/>
    <property type="match status" value="1"/>
</dbReference>
<sequence length="181" mass="20950">MIPEIDREISQRFHNGDREALEVIVATCQGSLFGIGLKMLGGIHDAKDFVQDVCIKIYNKRSLYNPELPFAPWMYKIAINLARERLRNRKEFPGSDSMPAEIIEETPRHLLVDQEQSQAVHTILQQLEPKYRECLVLRFEMDMALKEIATTLDLPVGTVKTRLRRGLMAFREQWLKNGDPQ</sequence>
<feature type="domain" description="RNA polymerase sigma factor 70 region 4 type 2" evidence="6">
    <location>
        <begin position="118"/>
        <end position="168"/>
    </location>
</feature>
<dbReference type="InterPro" id="IPR007627">
    <property type="entry name" value="RNA_pol_sigma70_r2"/>
</dbReference>
<dbReference type="Gene3D" id="1.10.10.10">
    <property type="entry name" value="Winged helix-like DNA-binding domain superfamily/Winged helix DNA-binding domain"/>
    <property type="match status" value="1"/>
</dbReference>
<dbReference type="NCBIfam" id="TIGR02937">
    <property type="entry name" value="sigma70-ECF"/>
    <property type="match status" value="1"/>
</dbReference>
<evidence type="ECO:0000259" key="6">
    <source>
        <dbReference type="Pfam" id="PF08281"/>
    </source>
</evidence>
<dbReference type="Proteomes" id="UP000309544">
    <property type="component" value="Unassembled WGS sequence"/>
</dbReference>
<dbReference type="Gene3D" id="1.10.1740.10">
    <property type="match status" value="1"/>
</dbReference>
<reference evidence="7 8" key="1">
    <citation type="submission" date="2019-05" db="EMBL/GenBank/DDBJ databases">
        <title>Draft Whole-Genome sequence of the green sulfur bacterium Prosthecochloris vibrioformis DSM 260.</title>
        <authorList>
            <person name="Meyer T.E."/>
            <person name="Kyndt J.A."/>
        </authorList>
    </citation>
    <scope>NUCLEOTIDE SEQUENCE [LARGE SCALE GENOMIC DNA]</scope>
    <source>
        <strain evidence="7 8">DSM 260</strain>
    </source>
</reference>
<dbReference type="CDD" id="cd06171">
    <property type="entry name" value="Sigma70_r4"/>
    <property type="match status" value="1"/>
</dbReference>
<comment type="caution">
    <text evidence="7">The sequence shown here is derived from an EMBL/GenBank/DDBJ whole genome shotgun (WGS) entry which is preliminary data.</text>
</comment>
<evidence type="ECO:0000259" key="5">
    <source>
        <dbReference type="Pfam" id="PF04542"/>
    </source>
</evidence>
<accession>A0A5C4RSH5</accession>
<dbReference type="InterPro" id="IPR036388">
    <property type="entry name" value="WH-like_DNA-bd_sf"/>
</dbReference>
<comment type="similarity">
    <text evidence="1">Belongs to the sigma-70 factor family. ECF subfamily.</text>
</comment>
<name>A0A5C4RSH5_PROVB</name>
<gene>
    <name evidence="7" type="ORF">FGF68_09915</name>
</gene>
<dbReference type="AlphaFoldDB" id="A0A5C4RSH5"/>
<dbReference type="RefSeq" id="WP_068866953.1">
    <property type="nucleotide sequence ID" value="NZ_VDCI01000011.1"/>
</dbReference>
<keyword evidence="8" id="KW-1185">Reference proteome</keyword>